<proteinExistence type="predicted"/>
<dbReference type="PANTHER" id="PTHR42085:SF1">
    <property type="entry name" value="F-BOX DOMAIN-CONTAINING PROTEIN"/>
    <property type="match status" value="1"/>
</dbReference>
<dbReference type="AlphaFoldDB" id="A0A9P4GS47"/>
<accession>A0A9P4GS47</accession>
<dbReference type="InterPro" id="IPR038883">
    <property type="entry name" value="AN11006-like"/>
</dbReference>
<dbReference type="RefSeq" id="XP_040794096.1">
    <property type="nucleotide sequence ID" value="XM_040929771.1"/>
</dbReference>
<reference evidence="2" key="1">
    <citation type="submission" date="2020-01" db="EMBL/GenBank/DDBJ databases">
        <authorList>
            <consortium name="DOE Joint Genome Institute"/>
            <person name="Haridas S."/>
            <person name="Albert R."/>
            <person name="Binder M."/>
            <person name="Bloem J."/>
            <person name="Labutti K."/>
            <person name="Salamov A."/>
            <person name="Andreopoulos B."/>
            <person name="Baker S.E."/>
            <person name="Barry K."/>
            <person name="Bills G."/>
            <person name="Bluhm B.H."/>
            <person name="Cannon C."/>
            <person name="Castanera R."/>
            <person name="Culley D.E."/>
            <person name="Daum C."/>
            <person name="Ezra D."/>
            <person name="Gonzalez J.B."/>
            <person name="Henrissat B."/>
            <person name="Kuo A."/>
            <person name="Liang C."/>
            <person name="Lipzen A."/>
            <person name="Lutzoni F."/>
            <person name="Magnuson J."/>
            <person name="Mondo S."/>
            <person name="Nolan M."/>
            <person name="Ohm R."/>
            <person name="Pangilinan J."/>
            <person name="Park H.-J."/>
            <person name="Ramirez L."/>
            <person name="Alfaro M."/>
            <person name="Sun H."/>
            <person name="Tritt A."/>
            <person name="Yoshinaga Y."/>
            <person name="Zwiers L.-H."/>
            <person name="Turgeon B.G."/>
            <person name="Goodwin S.B."/>
            <person name="Spatafora J.W."/>
            <person name="Crous P.W."/>
            <person name="Grigoriev I.V."/>
        </authorList>
    </citation>
    <scope>NUCLEOTIDE SEQUENCE</scope>
    <source>
        <strain evidence="2">CBS 394.84</strain>
    </source>
</reference>
<dbReference type="InterPro" id="IPR056632">
    <property type="entry name" value="DUF7730"/>
</dbReference>
<comment type="caution">
    <text evidence="2">The sequence shown here is derived from an EMBL/GenBank/DDBJ whole genome shotgun (WGS) entry which is preliminary data.</text>
</comment>
<evidence type="ECO:0000313" key="3">
    <source>
        <dbReference type="Proteomes" id="UP000800039"/>
    </source>
</evidence>
<evidence type="ECO:0000259" key="1">
    <source>
        <dbReference type="Pfam" id="PF24864"/>
    </source>
</evidence>
<organism evidence="2 3">
    <name type="scientific">Cucurbitaria berberidis CBS 394.84</name>
    <dbReference type="NCBI Taxonomy" id="1168544"/>
    <lineage>
        <taxon>Eukaryota</taxon>
        <taxon>Fungi</taxon>
        <taxon>Dikarya</taxon>
        <taxon>Ascomycota</taxon>
        <taxon>Pezizomycotina</taxon>
        <taxon>Dothideomycetes</taxon>
        <taxon>Pleosporomycetidae</taxon>
        <taxon>Pleosporales</taxon>
        <taxon>Pleosporineae</taxon>
        <taxon>Cucurbitariaceae</taxon>
        <taxon>Cucurbitaria</taxon>
    </lineage>
</organism>
<dbReference type="GeneID" id="63847023"/>
<dbReference type="OrthoDB" id="5413827at2759"/>
<dbReference type="PANTHER" id="PTHR42085">
    <property type="entry name" value="F-BOX DOMAIN-CONTAINING PROTEIN"/>
    <property type="match status" value="1"/>
</dbReference>
<name>A0A9P4GS47_9PLEO</name>
<gene>
    <name evidence="2" type="ORF">K460DRAFT_298660</name>
</gene>
<dbReference type="Pfam" id="PF24864">
    <property type="entry name" value="DUF7730"/>
    <property type="match status" value="1"/>
</dbReference>
<feature type="domain" description="DUF7730" evidence="1">
    <location>
        <begin position="17"/>
        <end position="121"/>
    </location>
</feature>
<dbReference type="EMBL" id="ML976614">
    <property type="protein sequence ID" value="KAF1851533.1"/>
    <property type="molecule type" value="Genomic_DNA"/>
</dbReference>
<keyword evidence="3" id="KW-1185">Reference proteome</keyword>
<protein>
    <recommendedName>
        <fullName evidence="1">DUF7730 domain-containing protein</fullName>
    </recommendedName>
</protein>
<dbReference type="Proteomes" id="UP000800039">
    <property type="component" value="Unassembled WGS sequence"/>
</dbReference>
<evidence type="ECO:0000313" key="2">
    <source>
        <dbReference type="EMBL" id="KAF1851533.1"/>
    </source>
</evidence>
<sequence>MQIPKTMSSLADPAAPSFLTTLPPEIRNGIYEILFKREEPVLLHNAEAYHVIEPPREHYPLDTLFQDAMDEYHETFETEIGGDVDFKHNFHEGLSMLRSCRQVYHEAAGIFYGENTFIFSRVLNRHDCADHETHDVFDYHPLSYSTRWLSSIGSQIIFLRKAIIDVDGICPANCYARLRDLDFFPLMRFLWSYPQKAHVITFAHTGRRLEMHTEANTRNLDLKIEVPDVDIAGFFNNVLSTLTIGDPLKMRRYAYFDRLVEGVYLSHGNMDCHVHYKGPTGGALLKQGFEIMDEGKVINVLPWAPTSHLLDLPYAIKDRIFAYALHSPEEVVLDLDARKGHGLYMEVFHVNTAIRWYRSLACCFSRMNTMTIKMTSTEIVTSFNDFAGLRELIYKNCSAYTPNPFHNILFQRSSNSKAMTLLLKLDVSSPTILSEARIETSMMCLLGNLRPRTNTTIRIVLTCPRGKSTWTEEMEVPYDRLQRELFLLLSDVIMMRGTSTAPAFLANEDPDLPKLWITGRGIIVNATYEATKTRDALIIENKHSQLSENEVHQKGYEMAAKVAKHYDHYLVHTAGYVRDHQEYHSLFSAWGALRGLYRDNWWSHLNGL</sequence>